<organism evidence="1">
    <name type="scientific">Oceaniferula spumae</name>
    <dbReference type="NCBI Taxonomy" id="2979115"/>
    <lineage>
        <taxon>Bacteria</taxon>
        <taxon>Pseudomonadati</taxon>
        <taxon>Verrucomicrobiota</taxon>
        <taxon>Verrucomicrobiia</taxon>
        <taxon>Verrucomicrobiales</taxon>
        <taxon>Verrucomicrobiaceae</taxon>
        <taxon>Oceaniferula</taxon>
    </lineage>
</organism>
<dbReference type="EMBL" id="AP026866">
    <property type="protein sequence ID" value="BDS07407.1"/>
    <property type="molecule type" value="Genomic_DNA"/>
</dbReference>
<evidence type="ECO:0000313" key="1">
    <source>
        <dbReference type="EMBL" id="BDS07407.1"/>
    </source>
</evidence>
<evidence type="ECO:0008006" key="2">
    <source>
        <dbReference type="Google" id="ProtNLM"/>
    </source>
</evidence>
<dbReference type="KEGG" id="osu:NT6N_24470"/>
<protein>
    <recommendedName>
        <fullName evidence="2">RES domain-containing protein</fullName>
    </recommendedName>
</protein>
<accession>A0AAT9FN67</accession>
<reference evidence="1" key="1">
    <citation type="submission" date="2024-07" db="EMBL/GenBank/DDBJ databases">
        <title>Complete genome sequence of Verrucomicrobiaceae bacterium NT6N.</title>
        <authorList>
            <person name="Huang C."/>
            <person name="Takami H."/>
            <person name="Hamasaki K."/>
        </authorList>
    </citation>
    <scope>NUCLEOTIDE SEQUENCE</scope>
    <source>
        <strain evidence="1">NT6N</strain>
    </source>
</reference>
<dbReference type="AlphaFoldDB" id="A0AAT9FN67"/>
<sequence>MSEHLHYFRPGEEARMLARCQFGLDRSGNGGATLTYPIQGYPWRRNPTRGYEIELSSEETDALFAEVFRLPEISPAECLTDDLWSDSSEVANGITRDVKTNTLCHTLGVYSASGDNLVYFSMKEDSTVLLSSKIYKVVHHLIAPYEILD</sequence>
<name>A0AAT9FN67_9BACT</name>
<gene>
    <name evidence="1" type="ORF">NT6N_24470</name>
</gene>
<proteinExistence type="predicted"/>